<dbReference type="OrthoDB" id="1436833at2759"/>
<name>A0A9J5W8L3_SOLCO</name>
<reference evidence="1 2" key="1">
    <citation type="submission" date="2020-09" db="EMBL/GenBank/DDBJ databases">
        <title>De no assembly of potato wild relative species, Solanum commersonii.</title>
        <authorList>
            <person name="Cho K."/>
        </authorList>
    </citation>
    <scope>NUCLEOTIDE SEQUENCE [LARGE SCALE GENOMIC DNA]</scope>
    <source>
        <strain evidence="1">LZ3.2</strain>
        <tissue evidence="1">Leaf</tissue>
    </source>
</reference>
<evidence type="ECO:0000313" key="2">
    <source>
        <dbReference type="Proteomes" id="UP000824120"/>
    </source>
</evidence>
<dbReference type="AlphaFoldDB" id="A0A9J5W8L3"/>
<organism evidence="1 2">
    <name type="scientific">Solanum commersonii</name>
    <name type="common">Commerson's wild potato</name>
    <name type="synonym">Commerson's nightshade</name>
    <dbReference type="NCBI Taxonomy" id="4109"/>
    <lineage>
        <taxon>Eukaryota</taxon>
        <taxon>Viridiplantae</taxon>
        <taxon>Streptophyta</taxon>
        <taxon>Embryophyta</taxon>
        <taxon>Tracheophyta</taxon>
        <taxon>Spermatophyta</taxon>
        <taxon>Magnoliopsida</taxon>
        <taxon>eudicotyledons</taxon>
        <taxon>Gunneridae</taxon>
        <taxon>Pentapetalae</taxon>
        <taxon>asterids</taxon>
        <taxon>lamiids</taxon>
        <taxon>Solanales</taxon>
        <taxon>Solanaceae</taxon>
        <taxon>Solanoideae</taxon>
        <taxon>Solaneae</taxon>
        <taxon>Solanum</taxon>
    </lineage>
</organism>
<sequence length="149" mass="17513">MQKFGKNVVQRYGWEWFACKQKEKYMGDEIVNKVRLQSQFPIIYQTVIELGLRFIFDNPGDCNLTLGERCQVFFPNSDPDEFNNLKDKSPYRDIRYTMCGVDSTARVWLKIVCNVLFPAKHLTKVTRYRVILVYMMMKGIPINVGAILR</sequence>
<evidence type="ECO:0000313" key="1">
    <source>
        <dbReference type="EMBL" id="KAG5571933.1"/>
    </source>
</evidence>
<dbReference type="EMBL" id="JACXVP010000012">
    <property type="protein sequence ID" value="KAG5571933.1"/>
    <property type="molecule type" value="Genomic_DNA"/>
</dbReference>
<comment type="caution">
    <text evidence="1">The sequence shown here is derived from an EMBL/GenBank/DDBJ whole genome shotgun (WGS) entry which is preliminary data.</text>
</comment>
<proteinExistence type="predicted"/>
<dbReference type="Proteomes" id="UP000824120">
    <property type="component" value="Chromosome 12"/>
</dbReference>
<protein>
    <submittedName>
        <fullName evidence="1">Uncharacterized protein</fullName>
    </submittedName>
</protein>
<keyword evidence="2" id="KW-1185">Reference proteome</keyword>
<accession>A0A9J5W8L3</accession>
<gene>
    <name evidence="1" type="ORF">H5410_061699</name>
</gene>